<accession>A0A6J5LEW7</accession>
<organism evidence="1">
    <name type="scientific">uncultured Caudovirales phage</name>
    <dbReference type="NCBI Taxonomy" id="2100421"/>
    <lineage>
        <taxon>Viruses</taxon>
        <taxon>Duplodnaviria</taxon>
        <taxon>Heunggongvirae</taxon>
        <taxon>Uroviricota</taxon>
        <taxon>Caudoviricetes</taxon>
        <taxon>Peduoviridae</taxon>
        <taxon>Maltschvirus</taxon>
        <taxon>Maltschvirus maltsch</taxon>
    </lineage>
</organism>
<gene>
    <name evidence="1" type="ORF">UFOVP250_67</name>
</gene>
<evidence type="ECO:0000313" key="1">
    <source>
        <dbReference type="EMBL" id="CAB4133208.1"/>
    </source>
</evidence>
<name>A0A6J5LEW7_9CAUD</name>
<sequence length="61" mass="7018">MTPQTNFSLHRTMIGDEHLLHIVGVIHFSDLLKKESKEDIEVLLGIIKKYNSNTINTIKNE</sequence>
<dbReference type="EMBL" id="LR796270">
    <property type="protein sequence ID" value="CAB4133208.1"/>
    <property type="molecule type" value="Genomic_DNA"/>
</dbReference>
<protein>
    <submittedName>
        <fullName evidence="1">Uncharacterized protein</fullName>
    </submittedName>
</protein>
<reference evidence="1" key="1">
    <citation type="submission" date="2020-04" db="EMBL/GenBank/DDBJ databases">
        <authorList>
            <person name="Chiriac C."/>
            <person name="Salcher M."/>
            <person name="Ghai R."/>
            <person name="Kavagutti S V."/>
        </authorList>
    </citation>
    <scope>NUCLEOTIDE SEQUENCE</scope>
</reference>
<proteinExistence type="predicted"/>